<name>A0A5N6PL53_9ASTR</name>
<dbReference type="PANTHER" id="PTHR11017:SF307">
    <property type="entry name" value="TIR DOMAIN, P-LOOP CONTAINING NUCLEOSIDE TRIPHOSPHATE HYDROLASE"/>
    <property type="match status" value="1"/>
</dbReference>
<feature type="domain" description="Disease resistance protein Roq1-like winged-helix" evidence="2">
    <location>
        <begin position="3"/>
        <end position="63"/>
    </location>
</feature>
<dbReference type="InterPro" id="IPR044974">
    <property type="entry name" value="Disease_R_plants"/>
</dbReference>
<dbReference type="EMBL" id="SZYD01000004">
    <property type="protein sequence ID" value="KAD6454686.1"/>
    <property type="molecule type" value="Genomic_DNA"/>
</dbReference>
<dbReference type="OrthoDB" id="1716594at2759"/>
<dbReference type="Proteomes" id="UP000326396">
    <property type="component" value="Linkage Group LG12"/>
</dbReference>
<dbReference type="GO" id="GO:0006952">
    <property type="term" value="P:defense response"/>
    <property type="evidence" value="ECO:0007669"/>
    <property type="project" value="InterPro"/>
</dbReference>
<dbReference type="InterPro" id="IPR058192">
    <property type="entry name" value="WHD_ROQ1-like"/>
</dbReference>
<sequence length="194" mass="22418">MFGCFFIGKDMDYVIKILDPDYSVVSGIKTLIDRCLLSITSNKKLMMHRLLQEMGRNIARQESVKFPARRSRIWLSSDSYKILSKGNGSKSIEGLALDMKMLLEQTSFKLKFVELDGSYEYFSEDLRWLCWHGFHLRRKTGRPKQVNPSFTELKTLRCIIDGPELRTIRCLGIRVAPATVEVVSRPIAHTLTRR</sequence>
<evidence type="ECO:0000259" key="2">
    <source>
        <dbReference type="Pfam" id="PF23282"/>
    </source>
</evidence>
<gene>
    <name evidence="3" type="ORF">E3N88_09392</name>
</gene>
<reference evidence="3 4" key="1">
    <citation type="submission" date="2019-05" db="EMBL/GenBank/DDBJ databases">
        <title>Mikania micrantha, genome provides insights into the molecular mechanism of rapid growth.</title>
        <authorList>
            <person name="Liu B."/>
        </authorList>
    </citation>
    <scope>NUCLEOTIDE SEQUENCE [LARGE SCALE GENOMIC DNA]</scope>
    <source>
        <strain evidence="3">NLD-2019</strain>
        <tissue evidence="3">Leaf</tissue>
    </source>
</reference>
<organism evidence="3 4">
    <name type="scientific">Mikania micrantha</name>
    <name type="common">bitter vine</name>
    <dbReference type="NCBI Taxonomy" id="192012"/>
    <lineage>
        <taxon>Eukaryota</taxon>
        <taxon>Viridiplantae</taxon>
        <taxon>Streptophyta</taxon>
        <taxon>Embryophyta</taxon>
        <taxon>Tracheophyta</taxon>
        <taxon>Spermatophyta</taxon>
        <taxon>Magnoliopsida</taxon>
        <taxon>eudicotyledons</taxon>
        <taxon>Gunneridae</taxon>
        <taxon>Pentapetalae</taxon>
        <taxon>asterids</taxon>
        <taxon>campanulids</taxon>
        <taxon>Asterales</taxon>
        <taxon>Asteraceae</taxon>
        <taxon>Asteroideae</taxon>
        <taxon>Heliantheae alliance</taxon>
        <taxon>Eupatorieae</taxon>
        <taxon>Mikania</taxon>
    </lineage>
</organism>
<accession>A0A5N6PL53</accession>
<evidence type="ECO:0000313" key="3">
    <source>
        <dbReference type="EMBL" id="KAD6454686.1"/>
    </source>
</evidence>
<comment type="caution">
    <text evidence="3">The sequence shown here is derived from an EMBL/GenBank/DDBJ whole genome shotgun (WGS) entry which is preliminary data.</text>
</comment>
<keyword evidence="1" id="KW-0677">Repeat</keyword>
<dbReference type="AlphaFoldDB" id="A0A5N6PL53"/>
<evidence type="ECO:0000313" key="4">
    <source>
        <dbReference type="Proteomes" id="UP000326396"/>
    </source>
</evidence>
<dbReference type="Pfam" id="PF23282">
    <property type="entry name" value="WHD_ROQ1"/>
    <property type="match status" value="1"/>
</dbReference>
<dbReference type="PANTHER" id="PTHR11017">
    <property type="entry name" value="LEUCINE-RICH REPEAT-CONTAINING PROTEIN"/>
    <property type="match status" value="1"/>
</dbReference>
<proteinExistence type="predicted"/>
<evidence type="ECO:0000256" key="1">
    <source>
        <dbReference type="ARBA" id="ARBA00022737"/>
    </source>
</evidence>
<keyword evidence="4" id="KW-1185">Reference proteome</keyword>
<protein>
    <recommendedName>
        <fullName evidence="2">Disease resistance protein Roq1-like winged-helix domain-containing protein</fullName>
    </recommendedName>
</protein>